<evidence type="ECO:0000313" key="2">
    <source>
        <dbReference type="EMBL" id="ESK53972.1"/>
    </source>
</evidence>
<dbReference type="EMBL" id="AYEV01000038">
    <property type="protein sequence ID" value="ESK53972.1"/>
    <property type="molecule type" value="Genomic_DNA"/>
</dbReference>
<organism evidence="2 3">
    <name type="scientific">Acinetobacter tjernbergiae DSM 14971 = CIP 107465</name>
    <dbReference type="NCBI Taxonomy" id="1120928"/>
    <lineage>
        <taxon>Bacteria</taxon>
        <taxon>Pseudomonadati</taxon>
        <taxon>Pseudomonadota</taxon>
        <taxon>Gammaproteobacteria</taxon>
        <taxon>Moraxellales</taxon>
        <taxon>Moraxellaceae</taxon>
        <taxon>Acinetobacter</taxon>
    </lineage>
</organism>
<evidence type="ECO:0000256" key="1">
    <source>
        <dbReference type="SAM" id="Phobius"/>
    </source>
</evidence>
<dbReference type="InterPro" id="IPR032124">
    <property type="entry name" value="Phage_F116_holin"/>
</dbReference>
<dbReference type="Pfam" id="PF16082">
    <property type="entry name" value="Phage_holin_2_4"/>
    <property type="match status" value="1"/>
</dbReference>
<evidence type="ECO:0008006" key="4">
    <source>
        <dbReference type="Google" id="ProtNLM"/>
    </source>
</evidence>
<keyword evidence="1" id="KW-0472">Membrane</keyword>
<dbReference type="RefSeq" id="WP_018678275.1">
    <property type="nucleotide sequence ID" value="NZ_AYEV01000038.1"/>
</dbReference>
<feature type="transmembrane region" description="Helical" evidence="1">
    <location>
        <begin position="38"/>
        <end position="57"/>
    </location>
</feature>
<proteinExistence type="predicted"/>
<keyword evidence="3" id="KW-1185">Reference proteome</keyword>
<name>V2UVE3_9GAMM</name>
<dbReference type="AlphaFoldDB" id="V2UVE3"/>
<keyword evidence="1" id="KW-1133">Transmembrane helix</keyword>
<protein>
    <recommendedName>
        <fullName evidence="4">Holin</fullName>
    </recommendedName>
</protein>
<reference evidence="2 3" key="1">
    <citation type="submission" date="2013-10" db="EMBL/GenBank/DDBJ databases">
        <title>The Genome Sequence of Acinetobacter tjernbergiae CIP107465.</title>
        <authorList>
            <consortium name="The Broad Institute Genomics Platform"/>
            <consortium name="The Broad Institute Genome Sequencing Center for Infectious Disease"/>
            <person name="Cerqueira G."/>
            <person name="Feldgarden M."/>
            <person name="Courvalin P."/>
            <person name="Grillot-Courvalin C."/>
            <person name="Clermont D."/>
            <person name="Rocha E."/>
            <person name="Yoon E.-J."/>
            <person name="Nemec A."/>
            <person name="Young S.K."/>
            <person name="Zeng Q."/>
            <person name="Gargeya S."/>
            <person name="Fitzgerald M."/>
            <person name="Abouelleil A."/>
            <person name="Alvarado L."/>
            <person name="Berlin A.M."/>
            <person name="Chapman S.B."/>
            <person name="Gainer-Dewar J."/>
            <person name="Goldberg J."/>
            <person name="Gnerre S."/>
            <person name="Griggs A."/>
            <person name="Gujja S."/>
            <person name="Hansen M."/>
            <person name="Howarth C."/>
            <person name="Imamovic A."/>
            <person name="Ireland A."/>
            <person name="Larimer J."/>
            <person name="McCowan C."/>
            <person name="Murphy C."/>
            <person name="Pearson M."/>
            <person name="Poon T.W."/>
            <person name="Priest M."/>
            <person name="Roberts A."/>
            <person name="Saif S."/>
            <person name="Shea T."/>
            <person name="Sykes S."/>
            <person name="Wortman J."/>
            <person name="Nusbaum C."/>
            <person name="Birren B."/>
        </authorList>
    </citation>
    <scope>NUCLEOTIDE SEQUENCE [LARGE SCALE GENOMIC DNA]</scope>
    <source>
        <strain evidence="2 3">CIP 107465</strain>
    </source>
</reference>
<comment type="caution">
    <text evidence="2">The sequence shown here is derived from an EMBL/GenBank/DDBJ whole genome shotgun (WGS) entry which is preliminary data.</text>
</comment>
<dbReference type="eggNOG" id="ENOG5033BZ3">
    <property type="taxonomic scope" value="Bacteria"/>
</dbReference>
<dbReference type="PATRIC" id="fig|1120928.5.peg.3052"/>
<accession>V2UVE3</accession>
<dbReference type="STRING" id="202955.GCA_000759995_02018"/>
<keyword evidence="1" id="KW-0812">Transmembrane</keyword>
<gene>
    <name evidence="2" type="ORF">F990_03016</name>
</gene>
<dbReference type="Proteomes" id="UP000017404">
    <property type="component" value="Unassembled WGS sequence"/>
</dbReference>
<sequence length="94" mass="10492">MQDQAASSVAEIAAGVSAKTTYFGGGASIFGMIASIDWLALAGFFIALFGFLLNAYFQIKKNKREEKESDLRMKREQDIHELKIKQLKENCNVE</sequence>
<evidence type="ECO:0000313" key="3">
    <source>
        <dbReference type="Proteomes" id="UP000017404"/>
    </source>
</evidence>